<accession>A0AAW0QE58</accession>
<proteinExistence type="predicted"/>
<feature type="compositionally biased region" description="Basic and acidic residues" evidence="1">
    <location>
        <begin position="117"/>
        <end position="139"/>
    </location>
</feature>
<sequence length="670" mass="75864">MATSYQRNVWVDHWTIHQDGSEPQEEANSTNSAIERTENISAPRNEGLASFRGALSFAPGEGTQGVQDEQEHHMGTTTAGHEVRSLGYPDAPNHGHYAMNHPIPRRVSRNQLQESRWATRDKKQEIWREPPKQFVKAKDQSPLNEDPSNVPTHSEEHGQLPPHLRRVPAQSQQKTPEPEPQQQLDVALARNSRHGTHGTGASGRLLMKPAPVKIPGSTHGDTADSPVALKTPVSTEQEGEASSFKLKLEASLAIFGVDPPRADPDRDPRSEVPVQTWTEQDWNETRRPKKKNKSFESESISHNSGVSGNTSAHDWAPTTAMNVWIGRWILKVPNTAEAPVFQNRPMVHDDCDVDCETGTLLPRSNPKDETILMKKRLHSTAQTRIYHDRKIREQREARRVQQELAEKARLAPSQINSETEPAVTRANPFQCRSECHIRPAEQGDMITVAKLYNQEVENGWRALDQDAVNPQSWTQILRNCRDEILPFVVALSGYRDPNVPIGQAGHQVIGFAYLDIASRGVIGSVRTNTKCSGRLYVMVDPQHRRTRIGTALLDAILRVVSPQYMPKEQSYQWENPRGDSNYFECRSNAHSQKRRWCSILMEVYIQNHGTRERTKRGDEYQVIWNWLEMDFSMNILSHSPIFGRADRLPTSPLLDQLVFEHRCSPADILV</sequence>
<feature type="region of interest" description="Disordered" evidence="1">
    <location>
        <begin position="257"/>
        <end position="313"/>
    </location>
</feature>
<gene>
    <name evidence="2" type="ORF">PG999_013352</name>
</gene>
<feature type="region of interest" description="Disordered" evidence="1">
    <location>
        <begin position="74"/>
        <end position="162"/>
    </location>
</feature>
<feature type="region of interest" description="Disordered" evidence="1">
    <location>
        <begin position="18"/>
        <end position="40"/>
    </location>
</feature>
<name>A0AAW0QE58_9PEZI</name>
<dbReference type="InterPro" id="IPR016181">
    <property type="entry name" value="Acyl_CoA_acyltransferase"/>
</dbReference>
<protein>
    <submittedName>
        <fullName evidence="2">ATP-dependent RNA helicase drs1</fullName>
    </submittedName>
</protein>
<organism evidence="2 3">
    <name type="scientific">Apiospora kogelbergensis</name>
    <dbReference type="NCBI Taxonomy" id="1337665"/>
    <lineage>
        <taxon>Eukaryota</taxon>
        <taxon>Fungi</taxon>
        <taxon>Dikarya</taxon>
        <taxon>Ascomycota</taxon>
        <taxon>Pezizomycotina</taxon>
        <taxon>Sordariomycetes</taxon>
        <taxon>Xylariomycetidae</taxon>
        <taxon>Amphisphaeriales</taxon>
        <taxon>Apiosporaceae</taxon>
        <taxon>Apiospora</taxon>
    </lineage>
</organism>
<dbReference type="EMBL" id="JAQQWP010000011">
    <property type="protein sequence ID" value="KAK8095330.1"/>
    <property type="molecule type" value="Genomic_DNA"/>
</dbReference>
<dbReference type="CDD" id="cd04301">
    <property type="entry name" value="NAT_SF"/>
    <property type="match status" value="1"/>
</dbReference>
<feature type="compositionally biased region" description="Polar residues" evidence="1">
    <location>
        <begin position="297"/>
        <end position="312"/>
    </location>
</feature>
<dbReference type="AlphaFoldDB" id="A0AAW0QE58"/>
<keyword evidence="2" id="KW-0067">ATP-binding</keyword>
<keyword evidence="2" id="KW-0347">Helicase</keyword>
<dbReference type="GO" id="GO:0004386">
    <property type="term" value="F:helicase activity"/>
    <property type="evidence" value="ECO:0007669"/>
    <property type="project" value="UniProtKB-KW"/>
</dbReference>
<feature type="compositionally biased region" description="Basic and acidic residues" evidence="1">
    <location>
        <begin position="260"/>
        <end position="270"/>
    </location>
</feature>
<feature type="compositionally biased region" description="Polar residues" evidence="1">
    <location>
        <begin position="141"/>
        <end position="152"/>
    </location>
</feature>
<keyword evidence="2" id="KW-0378">Hydrolase</keyword>
<feature type="compositionally biased region" description="Polar residues" evidence="1">
    <location>
        <begin position="26"/>
        <end position="40"/>
    </location>
</feature>
<keyword evidence="3" id="KW-1185">Reference proteome</keyword>
<dbReference type="Gene3D" id="3.40.630.30">
    <property type="match status" value="1"/>
</dbReference>
<reference evidence="2 3" key="1">
    <citation type="submission" date="2023-01" db="EMBL/GenBank/DDBJ databases">
        <title>Analysis of 21 Apiospora genomes using comparative genomics revels a genus with tremendous synthesis potential of carbohydrate active enzymes and secondary metabolites.</title>
        <authorList>
            <person name="Sorensen T."/>
        </authorList>
    </citation>
    <scope>NUCLEOTIDE SEQUENCE [LARGE SCALE GENOMIC DNA]</scope>
    <source>
        <strain evidence="2 3">CBS 117206</strain>
    </source>
</reference>
<evidence type="ECO:0000256" key="1">
    <source>
        <dbReference type="SAM" id="MobiDB-lite"/>
    </source>
</evidence>
<dbReference type="Proteomes" id="UP001392437">
    <property type="component" value="Unassembled WGS sequence"/>
</dbReference>
<feature type="region of interest" description="Disordered" evidence="1">
    <location>
        <begin position="192"/>
        <end position="227"/>
    </location>
</feature>
<keyword evidence="2" id="KW-0547">Nucleotide-binding</keyword>
<evidence type="ECO:0000313" key="3">
    <source>
        <dbReference type="Proteomes" id="UP001392437"/>
    </source>
</evidence>
<evidence type="ECO:0000313" key="2">
    <source>
        <dbReference type="EMBL" id="KAK8095330.1"/>
    </source>
</evidence>
<comment type="caution">
    <text evidence="2">The sequence shown here is derived from an EMBL/GenBank/DDBJ whole genome shotgun (WGS) entry which is preliminary data.</text>
</comment>
<dbReference type="SUPFAM" id="SSF55729">
    <property type="entry name" value="Acyl-CoA N-acyltransferases (Nat)"/>
    <property type="match status" value="1"/>
</dbReference>